<dbReference type="Gene3D" id="2.60.120.370">
    <property type="entry name" value="YhcH/YjgK/YiaL"/>
    <property type="match status" value="1"/>
</dbReference>
<gene>
    <name evidence="1" type="ORF">SAMN05421659_103316</name>
</gene>
<dbReference type="EMBL" id="FOJI01000003">
    <property type="protein sequence ID" value="SEW04083.1"/>
    <property type="molecule type" value="Genomic_DNA"/>
</dbReference>
<dbReference type="RefSeq" id="WP_092451570.1">
    <property type="nucleotide sequence ID" value="NZ_FOJI01000003.1"/>
</dbReference>
<accession>A0A1I0NR84</accession>
<dbReference type="PANTHER" id="PTHR34986:SF1">
    <property type="entry name" value="PROTEIN YIAL"/>
    <property type="match status" value="1"/>
</dbReference>
<dbReference type="InterPro" id="IPR037012">
    <property type="entry name" value="NanQ/TabA/YiaL_sf"/>
</dbReference>
<dbReference type="GO" id="GO:0005829">
    <property type="term" value="C:cytosol"/>
    <property type="evidence" value="ECO:0007669"/>
    <property type="project" value="TreeGrafter"/>
</dbReference>
<sequence length="151" mass="17183">MLTTTLKLADKYNYLEEKFNIAFNFLKNENLMELPLGKVLIKGDDIFANVQEYTTMPASDCKYEAHDKYFDIQYVVKGKEQFGYALRHGMETQAPYDADNDLVFFKEPSSGGSILLSTGDFAVVAPEDAHKPRCIDNEPCEVRKIVVKVRV</sequence>
<dbReference type="PANTHER" id="PTHR34986">
    <property type="entry name" value="EVOLVED BETA-GALACTOSIDASE SUBUNIT BETA"/>
    <property type="match status" value="1"/>
</dbReference>
<proteinExistence type="predicted"/>
<evidence type="ECO:0000313" key="2">
    <source>
        <dbReference type="Proteomes" id="UP000199701"/>
    </source>
</evidence>
<dbReference type="Proteomes" id="UP000199701">
    <property type="component" value="Unassembled WGS sequence"/>
</dbReference>
<protein>
    <submittedName>
        <fullName evidence="1">YhcH/YjgK/YiaL family protein</fullName>
    </submittedName>
</protein>
<dbReference type="Pfam" id="PF04074">
    <property type="entry name" value="DUF386"/>
    <property type="match status" value="1"/>
</dbReference>
<dbReference type="OrthoDB" id="9792756at2"/>
<dbReference type="InterPro" id="IPR004375">
    <property type="entry name" value="NanQ/TabA/YiaL"/>
</dbReference>
<evidence type="ECO:0000313" key="1">
    <source>
        <dbReference type="EMBL" id="SEW04083.1"/>
    </source>
</evidence>
<name>A0A1I0NR84_9FIRM</name>
<keyword evidence="2" id="KW-1185">Reference proteome</keyword>
<organism evidence="1 2">
    <name type="scientific">[Clostridium] fimetarium</name>
    <dbReference type="NCBI Taxonomy" id="99656"/>
    <lineage>
        <taxon>Bacteria</taxon>
        <taxon>Bacillati</taxon>
        <taxon>Bacillota</taxon>
        <taxon>Clostridia</taxon>
        <taxon>Lachnospirales</taxon>
        <taxon>Lachnospiraceae</taxon>
    </lineage>
</organism>
<dbReference type="AlphaFoldDB" id="A0A1I0NR84"/>
<dbReference type="SUPFAM" id="SSF51197">
    <property type="entry name" value="Clavaminate synthase-like"/>
    <property type="match status" value="1"/>
</dbReference>
<dbReference type="NCBIfam" id="TIGR00022">
    <property type="entry name" value="YhcH/YjgK/YiaL family protein"/>
    <property type="match status" value="1"/>
</dbReference>
<dbReference type="STRING" id="99656.SAMN05421659_103316"/>
<reference evidence="1 2" key="1">
    <citation type="submission" date="2016-10" db="EMBL/GenBank/DDBJ databases">
        <authorList>
            <person name="de Groot N.N."/>
        </authorList>
    </citation>
    <scope>NUCLEOTIDE SEQUENCE [LARGE SCALE GENOMIC DNA]</scope>
    <source>
        <strain evidence="1 2">DSM 9179</strain>
    </source>
</reference>